<dbReference type="RefSeq" id="XP_060292682.1">
    <property type="nucleotide sequence ID" value="XM_060442542.1"/>
</dbReference>
<evidence type="ECO:0000313" key="2">
    <source>
        <dbReference type="Proteomes" id="UP001172101"/>
    </source>
</evidence>
<evidence type="ECO:0008006" key="3">
    <source>
        <dbReference type="Google" id="ProtNLM"/>
    </source>
</evidence>
<dbReference type="EMBL" id="JAUIRO010000006">
    <property type="protein sequence ID" value="KAK0709378.1"/>
    <property type="molecule type" value="Genomic_DNA"/>
</dbReference>
<dbReference type="SUPFAM" id="SSF54427">
    <property type="entry name" value="NTF2-like"/>
    <property type="match status" value="1"/>
</dbReference>
<dbReference type="Proteomes" id="UP001172101">
    <property type="component" value="Unassembled WGS sequence"/>
</dbReference>
<evidence type="ECO:0000313" key="1">
    <source>
        <dbReference type="EMBL" id="KAK0709378.1"/>
    </source>
</evidence>
<comment type="caution">
    <text evidence="1">The sequence shown here is derived from an EMBL/GenBank/DDBJ whole genome shotgun (WGS) entry which is preliminary data.</text>
</comment>
<dbReference type="AlphaFoldDB" id="A0AA40A576"/>
<protein>
    <recommendedName>
        <fullName evidence="3">SnoaL-like domain-containing protein</fullName>
    </recommendedName>
</protein>
<sequence length="194" mass="20950">MASFPTQAAFVVHATGWSENLLAHPMGRFLHAHEKLFDAADWDGARAFYTPDFEYVNSKGQVVSGAAPASDALRGEYALFASFFHEPVYGTAHAVEFAPGEKGYRLFGCARMFVNLPAGNQEVVEKAQVDRHGRAWECVANGAFLFDAVEVGDGPTPEGLRMKRFQIFADPTAILGEAVKRGIVPVEALTGGGN</sequence>
<organism evidence="1 2">
    <name type="scientific">Lasiosphaeria miniovina</name>
    <dbReference type="NCBI Taxonomy" id="1954250"/>
    <lineage>
        <taxon>Eukaryota</taxon>
        <taxon>Fungi</taxon>
        <taxon>Dikarya</taxon>
        <taxon>Ascomycota</taxon>
        <taxon>Pezizomycotina</taxon>
        <taxon>Sordariomycetes</taxon>
        <taxon>Sordariomycetidae</taxon>
        <taxon>Sordariales</taxon>
        <taxon>Lasiosphaeriaceae</taxon>
        <taxon>Lasiosphaeria</taxon>
    </lineage>
</organism>
<accession>A0AA40A576</accession>
<gene>
    <name evidence="1" type="ORF">B0T26DRAFT_721320</name>
</gene>
<dbReference type="InterPro" id="IPR032710">
    <property type="entry name" value="NTF2-like_dom_sf"/>
</dbReference>
<proteinExistence type="predicted"/>
<reference evidence="1" key="1">
    <citation type="submission" date="2023-06" db="EMBL/GenBank/DDBJ databases">
        <title>Genome-scale phylogeny and comparative genomics of the fungal order Sordariales.</title>
        <authorList>
            <consortium name="Lawrence Berkeley National Laboratory"/>
            <person name="Hensen N."/>
            <person name="Bonometti L."/>
            <person name="Westerberg I."/>
            <person name="Brannstrom I.O."/>
            <person name="Guillou S."/>
            <person name="Cros-Aarteil S."/>
            <person name="Calhoun S."/>
            <person name="Haridas S."/>
            <person name="Kuo A."/>
            <person name="Mondo S."/>
            <person name="Pangilinan J."/>
            <person name="Riley R."/>
            <person name="LaButti K."/>
            <person name="Andreopoulos B."/>
            <person name="Lipzen A."/>
            <person name="Chen C."/>
            <person name="Yanf M."/>
            <person name="Daum C."/>
            <person name="Ng V."/>
            <person name="Clum A."/>
            <person name="Steindorff A."/>
            <person name="Ohm R."/>
            <person name="Martin F."/>
            <person name="Silar P."/>
            <person name="Natvig D."/>
            <person name="Lalanne C."/>
            <person name="Gautier V."/>
            <person name="Ament-velasquez S.L."/>
            <person name="Kruys A."/>
            <person name="Hutchinson M.I."/>
            <person name="Powell A.J."/>
            <person name="Barry K."/>
            <person name="Miller A.N."/>
            <person name="Grigoriev I.V."/>
            <person name="Debuchy R."/>
            <person name="Gladieux P."/>
            <person name="Thoren M.H."/>
            <person name="Johannesson H."/>
        </authorList>
    </citation>
    <scope>NUCLEOTIDE SEQUENCE</scope>
    <source>
        <strain evidence="1">SMH2392-1A</strain>
    </source>
</reference>
<name>A0AA40A576_9PEZI</name>
<dbReference type="GeneID" id="85325812"/>
<keyword evidence="2" id="KW-1185">Reference proteome</keyword>